<evidence type="ECO:0008006" key="2">
    <source>
        <dbReference type="Google" id="ProtNLM"/>
    </source>
</evidence>
<name>B9EZR9_ORYSJ</name>
<dbReference type="EMBL" id="CM000139">
    <property type="protein sequence ID" value="EEE56910.1"/>
    <property type="molecule type" value="Genomic_DNA"/>
</dbReference>
<proteinExistence type="predicted"/>
<sequence>MSLHGWSKRKCKNVGREIEKCRKELAALLESNSDSLAIRGATDRLNELLYREEMLWLQRSRINWLKEGDRNTRFFHSRAVWRAKKNKITKLRDANGVVHSSTKLIQGKVTAAMNEELCKDFSDDEIATAVFQIGPLKAPGPDGFPARFYQWNWGLLKDDISKAVKVFFDTGVMPNGVNEMAIILIPKIEANGTKRL</sequence>
<gene>
    <name evidence="1" type="ORF">OsJ_06585</name>
</gene>
<reference evidence="1" key="2">
    <citation type="submission" date="2008-12" db="EMBL/GenBank/DDBJ databases">
        <title>Improved gene annotation of the rice (Oryza sativa) genomes.</title>
        <authorList>
            <person name="Wang J."/>
            <person name="Li R."/>
            <person name="Fan W."/>
            <person name="Huang Q."/>
            <person name="Zhang J."/>
            <person name="Zhou Y."/>
            <person name="Hu Y."/>
            <person name="Zi S."/>
            <person name="Li J."/>
            <person name="Ni P."/>
            <person name="Zheng H."/>
            <person name="Zhang Y."/>
            <person name="Zhao M."/>
            <person name="Hao Q."/>
            <person name="McDermott J."/>
            <person name="Samudrala R."/>
            <person name="Kristiansen K."/>
            <person name="Wong G.K.-S."/>
        </authorList>
    </citation>
    <scope>NUCLEOTIDE SEQUENCE</scope>
</reference>
<accession>B9EZR9</accession>
<reference evidence="1" key="1">
    <citation type="journal article" date="2005" name="PLoS Biol.">
        <title>The genomes of Oryza sativa: a history of duplications.</title>
        <authorList>
            <person name="Yu J."/>
            <person name="Wang J."/>
            <person name="Lin W."/>
            <person name="Li S."/>
            <person name="Li H."/>
            <person name="Zhou J."/>
            <person name="Ni P."/>
            <person name="Dong W."/>
            <person name="Hu S."/>
            <person name="Zeng C."/>
            <person name="Zhang J."/>
            <person name="Zhang Y."/>
            <person name="Li R."/>
            <person name="Xu Z."/>
            <person name="Li S."/>
            <person name="Li X."/>
            <person name="Zheng H."/>
            <person name="Cong L."/>
            <person name="Lin L."/>
            <person name="Yin J."/>
            <person name="Geng J."/>
            <person name="Li G."/>
            <person name="Shi J."/>
            <person name="Liu J."/>
            <person name="Lv H."/>
            <person name="Li J."/>
            <person name="Wang J."/>
            <person name="Deng Y."/>
            <person name="Ran L."/>
            <person name="Shi X."/>
            <person name="Wang X."/>
            <person name="Wu Q."/>
            <person name="Li C."/>
            <person name="Ren X."/>
            <person name="Wang J."/>
            <person name="Wang X."/>
            <person name="Li D."/>
            <person name="Liu D."/>
            <person name="Zhang X."/>
            <person name="Ji Z."/>
            <person name="Zhao W."/>
            <person name="Sun Y."/>
            <person name="Zhang Z."/>
            <person name="Bao J."/>
            <person name="Han Y."/>
            <person name="Dong L."/>
            <person name="Ji J."/>
            <person name="Chen P."/>
            <person name="Wu S."/>
            <person name="Liu J."/>
            <person name="Xiao Y."/>
            <person name="Bu D."/>
            <person name="Tan J."/>
            <person name="Yang L."/>
            <person name="Ye C."/>
            <person name="Zhang J."/>
            <person name="Xu J."/>
            <person name="Zhou Y."/>
            <person name="Yu Y."/>
            <person name="Zhang B."/>
            <person name="Zhuang S."/>
            <person name="Wei H."/>
            <person name="Liu B."/>
            <person name="Lei M."/>
            <person name="Yu H."/>
            <person name="Li Y."/>
            <person name="Xu H."/>
            <person name="Wei S."/>
            <person name="He X."/>
            <person name="Fang L."/>
            <person name="Zhang Z."/>
            <person name="Zhang Y."/>
            <person name="Huang X."/>
            <person name="Su Z."/>
            <person name="Tong W."/>
            <person name="Li J."/>
            <person name="Tong Z."/>
            <person name="Li S."/>
            <person name="Ye J."/>
            <person name="Wang L."/>
            <person name="Fang L."/>
            <person name="Lei T."/>
            <person name="Chen C."/>
            <person name="Chen H."/>
            <person name="Xu Z."/>
            <person name="Li H."/>
            <person name="Huang H."/>
            <person name="Zhang F."/>
            <person name="Xu H."/>
            <person name="Li N."/>
            <person name="Zhao C."/>
            <person name="Li S."/>
            <person name="Dong L."/>
            <person name="Huang Y."/>
            <person name="Li L."/>
            <person name="Xi Y."/>
            <person name="Qi Q."/>
            <person name="Li W."/>
            <person name="Zhang B."/>
            <person name="Hu W."/>
            <person name="Zhang Y."/>
            <person name="Tian X."/>
            <person name="Jiao Y."/>
            <person name="Liang X."/>
            <person name="Jin J."/>
            <person name="Gao L."/>
            <person name="Zheng W."/>
            <person name="Hao B."/>
            <person name="Liu S."/>
            <person name="Wang W."/>
            <person name="Yuan L."/>
            <person name="Cao M."/>
            <person name="McDermott J."/>
            <person name="Samudrala R."/>
            <person name="Wang J."/>
            <person name="Wong G.K."/>
            <person name="Yang H."/>
        </authorList>
    </citation>
    <scope>NUCLEOTIDE SEQUENCE [LARGE SCALE GENOMIC DNA]</scope>
</reference>
<protein>
    <recommendedName>
        <fullName evidence="2">Reverse transcriptase</fullName>
    </recommendedName>
</protein>
<dbReference type="AlphaFoldDB" id="B9EZR9"/>
<organism evidence="1">
    <name type="scientific">Oryza sativa subsp. japonica</name>
    <name type="common">Rice</name>
    <dbReference type="NCBI Taxonomy" id="39947"/>
    <lineage>
        <taxon>Eukaryota</taxon>
        <taxon>Viridiplantae</taxon>
        <taxon>Streptophyta</taxon>
        <taxon>Embryophyta</taxon>
        <taxon>Tracheophyta</taxon>
        <taxon>Spermatophyta</taxon>
        <taxon>Magnoliopsida</taxon>
        <taxon>Liliopsida</taxon>
        <taxon>Poales</taxon>
        <taxon>Poaceae</taxon>
        <taxon>BOP clade</taxon>
        <taxon>Oryzoideae</taxon>
        <taxon>Oryzeae</taxon>
        <taxon>Oryzinae</taxon>
        <taxon>Oryza</taxon>
        <taxon>Oryza sativa</taxon>
    </lineage>
</organism>
<evidence type="ECO:0000313" key="1">
    <source>
        <dbReference type="EMBL" id="EEE56910.1"/>
    </source>
</evidence>
<dbReference type="Proteomes" id="UP000007752">
    <property type="component" value="Chromosome 2"/>
</dbReference>